<evidence type="ECO:0000256" key="2">
    <source>
        <dbReference type="ARBA" id="ARBA00022448"/>
    </source>
</evidence>
<proteinExistence type="inferred from homology"/>
<evidence type="ECO:0000256" key="3">
    <source>
        <dbReference type="ARBA" id="ARBA00022475"/>
    </source>
</evidence>
<keyword evidence="6 7" id="KW-0472">Membrane</keyword>
<evidence type="ECO:0000256" key="5">
    <source>
        <dbReference type="ARBA" id="ARBA00022989"/>
    </source>
</evidence>
<dbReference type="InterPro" id="IPR010065">
    <property type="entry name" value="AA_ABC_transptr_permease_3TM"/>
</dbReference>
<evidence type="ECO:0000259" key="8">
    <source>
        <dbReference type="PROSITE" id="PS50928"/>
    </source>
</evidence>
<keyword evidence="3" id="KW-1003">Cell membrane</keyword>
<gene>
    <name evidence="9" type="ORF">ACFFK0_05220</name>
</gene>
<sequence length="219" mass="23659">MIDISILTKHLDLYLQGFAHVVAASLLAMLGSFVLGTFVAVLRITPNRLLNAIGAAYVEIIRNLPLLLVVYGFYLLPGALGLQAIDGFTSGTLGLIVYTASFVAEAVRAGILSVPKGQMEAARASGLTYVQAMRHIVLPQAIRIVIPPIGNQFLNIVKNSAILGVVAGFDLMYYADIISTQTFVTFSPYLFVGMFYLVLTIPISFAVKALERKYAKTQG</sequence>
<comment type="caution">
    <text evidence="9">The sequence shown here is derived from an EMBL/GenBank/DDBJ whole genome shotgun (WGS) entry which is preliminary data.</text>
</comment>
<dbReference type="NCBIfam" id="TIGR01726">
    <property type="entry name" value="HEQRo_perm_3TM"/>
    <property type="match status" value="1"/>
</dbReference>
<dbReference type="Proteomes" id="UP001589776">
    <property type="component" value="Unassembled WGS sequence"/>
</dbReference>
<dbReference type="PANTHER" id="PTHR30614">
    <property type="entry name" value="MEMBRANE COMPONENT OF AMINO ACID ABC TRANSPORTER"/>
    <property type="match status" value="1"/>
</dbReference>
<dbReference type="CDD" id="cd06261">
    <property type="entry name" value="TM_PBP2"/>
    <property type="match status" value="1"/>
</dbReference>
<feature type="transmembrane region" description="Helical" evidence="7">
    <location>
        <begin position="18"/>
        <end position="42"/>
    </location>
</feature>
<feature type="transmembrane region" description="Helical" evidence="7">
    <location>
        <begin position="186"/>
        <end position="207"/>
    </location>
</feature>
<feature type="transmembrane region" description="Helical" evidence="7">
    <location>
        <begin position="153"/>
        <end position="174"/>
    </location>
</feature>
<keyword evidence="5 7" id="KW-1133">Transmembrane helix</keyword>
<keyword evidence="4 7" id="KW-0812">Transmembrane</keyword>
<evidence type="ECO:0000256" key="1">
    <source>
        <dbReference type="ARBA" id="ARBA00004651"/>
    </source>
</evidence>
<evidence type="ECO:0000256" key="4">
    <source>
        <dbReference type="ARBA" id="ARBA00022692"/>
    </source>
</evidence>
<evidence type="ECO:0000313" key="9">
    <source>
        <dbReference type="EMBL" id="MFC0211860.1"/>
    </source>
</evidence>
<evidence type="ECO:0000256" key="7">
    <source>
        <dbReference type="RuleBase" id="RU363032"/>
    </source>
</evidence>
<reference evidence="9 10" key="1">
    <citation type="submission" date="2024-09" db="EMBL/GenBank/DDBJ databases">
        <authorList>
            <person name="Sun Q."/>
            <person name="Mori K."/>
        </authorList>
    </citation>
    <scope>NUCLEOTIDE SEQUENCE [LARGE SCALE GENOMIC DNA]</scope>
    <source>
        <strain evidence="9 10">CCM 7759</strain>
    </source>
</reference>
<protein>
    <submittedName>
        <fullName evidence="9">Amino acid ABC transporter permease</fullName>
    </submittedName>
</protein>
<evidence type="ECO:0000313" key="10">
    <source>
        <dbReference type="Proteomes" id="UP001589776"/>
    </source>
</evidence>
<dbReference type="InterPro" id="IPR035906">
    <property type="entry name" value="MetI-like_sf"/>
</dbReference>
<organism evidence="9 10">
    <name type="scientific">Paenibacillus chartarius</name>
    <dbReference type="NCBI Taxonomy" id="747481"/>
    <lineage>
        <taxon>Bacteria</taxon>
        <taxon>Bacillati</taxon>
        <taxon>Bacillota</taxon>
        <taxon>Bacilli</taxon>
        <taxon>Bacillales</taxon>
        <taxon>Paenibacillaceae</taxon>
        <taxon>Paenibacillus</taxon>
    </lineage>
</organism>
<dbReference type="EMBL" id="JBHLWN010000023">
    <property type="protein sequence ID" value="MFC0211860.1"/>
    <property type="molecule type" value="Genomic_DNA"/>
</dbReference>
<dbReference type="PANTHER" id="PTHR30614:SF7">
    <property type="entry name" value="GLUTAMINE ABC TRANSPORTER PERMEASE PROTEIN GLNM-RELATED"/>
    <property type="match status" value="1"/>
</dbReference>
<accession>A0ABV6DGT9</accession>
<name>A0ABV6DGT9_9BACL</name>
<keyword evidence="2 7" id="KW-0813">Transport</keyword>
<dbReference type="InterPro" id="IPR000515">
    <property type="entry name" value="MetI-like"/>
</dbReference>
<dbReference type="SUPFAM" id="SSF161098">
    <property type="entry name" value="MetI-like"/>
    <property type="match status" value="1"/>
</dbReference>
<dbReference type="InterPro" id="IPR043429">
    <property type="entry name" value="ArtM/GltK/GlnP/TcyL/YhdX-like"/>
</dbReference>
<comment type="subcellular location">
    <subcellularLocation>
        <location evidence="1 7">Cell membrane</location>
        <topology evidence="1 7">Multi-pass membrane protein</topology>
    </subcellularLocation>
</comment>
<keyword evidence="10" id="KW-1185">Reference proteome</keyword>
<feature type="transmembrane region" description="Helical" evidence="7">
    <location>
        <begin position="91"/>
        <end position="111"/>
    </location>
</feature>
<dbReference type="Pfam" id="PF00528">
    <property type="entry name" value="BPD_transp_1"/>
    <property type="match status" value="1"/>
</dbReference>
<dbReference type="Gene3D" id="1.10.3720.10">
    <property type="entry name" value="MetI-like"/>
    <property type="match status" value="1"/>
</dbReference>
<dbReference type="PROSITE" id="PS50928">
    <property type="entry name" value="ABC_TM1"/>
    <property type="match status" value="1"/>
</dbReference>
<feature type="transmembrane region" description="Helical" evidence="7">
    <location>
        <begin position="63"/>
        <end position="85"/>
    </location>
</feature>
<comment type="similarity">
    <text evidence="7">Belongs to the binding-protein-dependent transport system permease family.</text>
</comment>
<dbReference type="RefSeq" id="WP_377468880.1">
    <property type="nucleotide sequence ID" value="NZ_JBHLWN010000023.1"/>
</dbReference>
<evidence type="ECO:0000256" key="6">
    <source>
        <dbReference type="ARBA" id="ARBA00023136"/>
    </source>
</evidence>
<feature type="domain" description="ABC transmembrane type-1" evidence="8">
    <location>
        <begin position="18"/>
        <end position="207"/>
    </location>
</feature>